<proteinExistence type="predicted"/>
<feature type="non-terminal residue" evidence="2">
    <location>
        <position position="172"/>
    </location>
</feature>
<dbReference type="InterPro" id="IPR006915">
    <property type="entry name" value="DUF637_hemagglutn_put"/>
</dbReference>
<evidence type="ECO:0000313" key="3">
    <source>
        <dbReference type="Proteomes" id="UP000002304"/>
    </source>
</evidence>
<dbReference type="HOGENOM" id="CLU_1566099_0_0_5"/>
<dbReference type="Pfam" id="PF04830">
    <property type="entry name" value="DUF637"/>
    <property type="match status" value="1"/>
</dbReference>
<comment type="caution">
    <text evidence="2">The sequence shown here is derived from an EMBL/GenBank/DDBJ whole genome shotgun (WGS) entry which is preliminary data.</text>
</comment>
<evidence type="ECO:0000259" key="1">
    <source>
        <dbReference type="Pfam" id="PF04830"/>
    </source>
</evidence>
<reference evidence="2 3" key="1">
    <citation type="submission" date="2012-03" db="EMBL/GenBank/DDBJ databases">
        <title>The Genome Sequence of Bartonella vinsonii subsp. arupensis OK-94-513.</title>
        <authorList>
            <consortium name="The Broad Institute Genome Sequencing Platform"/>
            <consortium name="The Broad Institute Genome Sequencing Center for Infectious Disease"/>
            <person name="Feldgarden M."/>
            <person name="Kirby J."/>
            <person name="Kosoy M."/>
            <person name="Birtles R."/>
            <person name="Probert W.S."/>
            <person name="Chiaraviglio L."/>
            <person name="Young S.K."/>
            <person name="Zeng Q."/>
            <person name="Gargeya S."/>
            <person name="Fitzgerald M."/>
            <person name="Haas B."/>
            <person name="Abouelleil A."/>
            <person name="Alvarado L."/>
            <person name="Arachchi H.M."/>
            <person name="Berlin A."/>
            <person name="Chapman S.B."/>
            <person name="Gearin G."/>
            <person name="Goldberg J."/>
            <person name="Griggs A."/>
            <person name="Gujja S."/>
            <person name="Hansen M."/>
            <person name="Heiman D."/>
            <person name="Howarth C."/>
            <person name="Larimer J."/>
            <person name="Lui A."/>
            <person name="MacDonald P.J.P."/>
            <person name="McCowen C."/>
            <person name="Montmayeur A."/>
            <person name="Murphy C."/>
            <person name="Neiman D."/>
            <person name="Pearson M."/>
            <person name="Priest M."/>
            <person name="Roberts A."/>
            <person name="Saif S."/>
            <person name="Shea T."/>
            <person name="Sisk P."/>
            <person name="Stolte C."/>
            <person name="Sykes S."/>
            <person name="Wortman J."/>
            <person name="Nusbaum C."/>
            <person name="Birren B."/>
        </authorList>
    </citation>
    <scope>NUCLEOTIDE SEQUENCE [LARGE SCALE GENOMIC DNA]</scope>
    <source>
        <strain evidence="2 3">OK-94-513</strain>
    </source>
</reference>
<dbReference type="RefSeq" id="WP_004864951.1">
    <property type="nucleotide sequence ID" value="NZ_JH725038.1"/>
</dbReference>
<feature type="domain" description="DUF637" evidence="1">
    <location>
        <begin position="3"/>
        <end position="93"/>
    </location>
</feature>
<dbReference type="AlphaFoldDB" id="J0ZF92"/>
<protein>
    <recommendedName>
        <fullName evidence="1">DUF637 domain-containing protein</fullName>
    </recommendedName>
</protein>
<accession>J0ZF92</accession>
<sequence length="172" mass="17415">DRIAREAEKNLIKASIGAGVQTALEGGSLDKNFITNLRTALSGTIGKALAEEIGTAKADGKIDTVTQIIAHAGLGCLVGATANGACTAGAIGGAVGEATAMLQFKLWVQGIIREEVGDLNGRTPTPEEQARITARIDAQFADFREHTIDVARAAGGFAAALAGGDVNTGADA</sequence>
<evidence type="ECO:0000313" key="2">
    <source>
        <dbReference type="EMBL" id="EJF86708.1"/>
    </source>
</evidence>
<dbReference type="Proteomes" id="UP000002304">
    <property type="component" value="Unassembled WGS sequence"/>
</dbReference>
<gene>
    <name evidence="2" type="ORF">ME1_01366</name>
</gene>
<name>J0ZF92_BARVI</name>
<dbReference type="EMBL" id="AILZ01000037">
    <property type="protein sequence ID" value="EJF86708.1"/>
    <property type="molecule type" value="Genomic_DNA"/>
</dbReference>
<feature type="non-terminal residue" evidence="2">
    <location>
        <position position="1"/>
    </location>
</feature>
<organism evidence="2 3">
    <name type="scientific">Bartonella vinsonii subsp. arupensis OK-94-513</name>
    <dbReference type="NCBI Taxonomy" id="1094562"/>
    <lineage>
        <taxon>Bacteria</taxon>
        <taxon>Pseudomonadati</taxon>
        <taxon>Pseudomonadota</taxon>
        <taxon>Alphaproteobacteria</taxon>
        <taxon>Hyphomicrobiales</taxon>
        <taxon>Bartonellaceae</taxon>
        <taxon>Bartonella</taxon>
    </lineage>
</organism>